<organism evidence="1 2">
    <name type="scientific">Aeromonas veronii</name>
    <dbReference type="NCBI Taxonomy" id="654"/>
    <lineage>
        <taxon>Bacteria</taxon>
        <taxon>Pseudomonadati</taxon>
        <taxon>Pseudomonadota</taxon>
        <taxon>Gammaproteobacteria</taxon>
        <taxon>Aeromonadales</taxon>
        <taxon>Aeromonadaceae</taxon>
        <taxon>Aeromonas</taxon>
    </lineage>
</organism>
<dbReference type="Proteomes" id="UP000241986">
    <property type="component" value="Unassembled WGS sequence"/>
</dbReference>
<comment type="caution">
    <text evidence="1">The sequence shown here is derived from an EMBL/GenBank/DDBJ whole genome shotgun (WGS) entry which is preliminary data.</text>
</comment>
<sequence length="230" mass="25525">MNFKVDDLNCSISITCGRFGFRLSGKVMPLPNDFHSIGFEVLQDEGSDEIQSSISFGGNSFEGLDGFFVAKGAEVAYRLSVKYAVLAKQIQNDPCNANYIVNALKEGDIESARILIAMSNNLIGRPAKLLDESHVKYHCVFDAIVKSEPFLSLISAYENTESNDPAIILKKKTVQALNIKSGVRFENLVSETEAVQSGDESFVKWRRETVVKSLRELHHSDPSKSAKDWI</sequence>
<protein>
    <submittedName>
        <fullName evidence="1">Uncharacterized protein</fullName>
    </submittedName>
</protein>
<dbReference type="AlphaFoldDB" id="A0A2T4MWZ4"/>
<dbReference type="EMBL" id="PZKL01000045">
    <property type="protein sequence ID" value="PTH79127.1"/>
    <property type="molecule type" value="Genomic_DNA"/>
</dbReference>
<accession>A0A2T4MWZ4</accession>
<name>A0A2T4MWZ4_AERVE</name>
<gene>
    <name evidence="1" type="ORF">DAA48_22105</name>
</gene>
<reference evidence="1 2" key="1">
    <citation type="submission" date="2018-03" db="EMBL/GenBank/DDBJ databases">
        <title>Aeromonas veronii whole genome sequencing and analysis.</title>
        <authorList>
            <person name="Xie H."/>
            <person name="Liu T."/>
            <person name="Wang K."/>
        </authorList>
    </citation>
    <scope>NUCLEOTIDE SEQUENCE [LARGE SCALE GENOMIC DNA]</scope>
    <source>
        <strain evidence="1 2">XH.VA.1</strain>
    </source>
</reference>
<evidence type="ECO:0000313" key="1">
    <source>
        <dbReference type="EMBL" id="PTH79127.1"/>
    </source>
</evidence>
<proteinExistence type="predicted"/>
<dbReference type="RefSeq" id="WP_107684753.1">
    <property type="nucleotide sequence ID" value="NZ_PZKL01000045.1"/>
</dbReference>
<evidence type="ECO:0000313" key="2">
    <source>
        <dbReference type="Proteomes" id="UP000241986"/>
    </source>
</evidence>